<accession>A0A3E2X203</accession>
<evidence type="ECO:0000256" key="1">
    <source>
        <dbReference type="SAM" id="MobiDB-lite"/>
    </source>
</evidence>
<protein>
    <recommendedName>
        <fullName evidence="5">Lipoprotein</fullName>
    </recommendedName>
</protein>
<evidence type="ECO:0000313" key="3">
    <source>
        <dbReference type="EMBL" id="RGC34902.1"/>
    </source>
</evidence>
<dbReference type="GeneID" id="97988123"/>
<evidence type="ECO:0000313" key="4">
    <source>
        <dbReference type="Proteomes" id="UP000261111"/>
    </source>
</evidence>
<proteinExistence type="predicted"/>
<gene>
    <name evidence="3" type="ORF">DWX41_01470</name>
</gene>
<feature type="compositionally biased region" description="Polar residues" evidence="1">
    <location>
        <begin position="238"/>
        <end position="247"/>
    </location>
</feature>
<feature type="compositionally biased region" description="Basic and acidic residues" evidence="1">
    <location>
        <begin position="227"/>
        <end position="237"/>
    </location>
</feature>
<dbReference type="EMBL" id="QVIA01000002">
    <property type="protein sequence ID" value="RGC34902.1"/>
    <property type="molecule type" value="Genomic_DNA"/>
</dbReference>
<feature type="region of interest" description="Disordered" evidence="1">
    <location>
        <begin position="227"/>
        <end position="247"/>
    </location>
</feature>
<evidence type="ECO:0008006" key="5">
    <source>
        <dbReference type="Google" id="ProtNLM"/>
    </source>
</evidence>
<feature type="signal peptide" evidence="2">
    <location>
        <begin position="1"/>
        <end position="27"/>
    </location>
</feature>
<dbReference type="AlphaFoldDB" id="A0A3E2X203"/>
<sequence length="247" mass="29173">MRYKKIVLSIIASVLCLGLLNGCSCYSHDFNSSEEAQKYILSKLKGKYNEEFIITEVKEYKEEKIGLNWIRANVSSKENSSQIATVYARNTGFFEDSYHVYYYSDEIEELATPLFQDKPFIRNYQLEVQGHTTTTEWNGKESVEEYLKKREYEIETSIYLNEGKTDEEYAEEISYIMQEIIESDLVFNISVYTNDDNIIFYSLPEQHSQPDVEAILEKMEDVKRQQETKKDYKEWKKQNQNNETNSD</sequence>
<comment type="caution">
    <text evidence="3">The sequence shown here is derived from an EMBL/GenBank/DDBJ whole genome shotgun (WGS) entry which is preliminary data.</text>
</comment>
<dbReference type="RefSeq" id="WP_009587569.1">
    <property type="nucleotide sequence ID" value="NZ_QVIA01000002.1"/>
</dbReference>
<organism evidence="3 4">
    <name type="scientific">Hungatella hathewayi</name>
    <dbReference type="NCBI Taxonomy" id="154046"/>
    <lineage>
        <taxon>Bacteria</taxon>
        <taxon>Bacillati</taxon>
        <taxon>Bacillota</taxon>
        <taxon>Clostridia</taxon>
        <taxon>Lachnospirales</taxon>
        <taxon>Lachnospiraceae</taxon>
        <taxon>Hungatella</taxon>
    </lineage>
</organism>
<keyword evidence="2" id="KW-0732">Signal</keyword>
<dbReference type="Proteomes" id="UP000261111">
    <property type="component" value="Unassembled WGS sequence"/>
</dbReference>
<feature type="chain" id="PRO_5039123989" description="Lipoprotein" evidence="2">
    <location>
        <begin position="28"/>
        <end position="247"/>
    </location>
</feature>
<reference evidence="3 4" key="1">
    <citation type="submission" date="2018-08" db="EMBL/GenBank/DDBJ databases">
        <title>A genome reference for cultivated species of the human gut microbiota.</title>
        <authorList>
            <person name="Zou Y."/>
            <person name="Xue W."/>
            <person name="Luo G."/>
        </authorList>
    </citation>
    <scope>NUCLEOTIDE SEQUENCE [LARGE SCALE GENOMIC DNA]</scope>
    <source>
        <strain evidence="3 4">AF19-21</strain>
    </source>
</reference>
<evidence type="ECO:0000256" key="2">
    <source>
        <dbReference type="SAM" id="SignalP"/>
    </source>
</evidence>
<name>A0A3E2X203_9FIRM</name>